<comment type="caution">
    <text evidence="1">The sequence shown here is derived from an EMBL/GenBank/DDBJ whole genome shotgun (WGS) entry which is preliminary data.</text>
</comment>
<evidence type="ECO:0008006" key="3">
    <source>
        <dbReference type="Google" id="ProtNLM"/>
    </source>
</evidence>
<dbReference type="RefSeq" id="WP_257716425.1">
    <property type="nucleotide sequence ID" value="NZ_JANJOU010000008.1"/>
</dbReference>
<evidence type="ECO:0000313" key="1">
    <source>
        <dbReference type="EMBL" id="MCR0982762.1"/>
    </source>
</evidence>
<evidence type="ECO:0000313" key="2">
    <source>
        <dbReference type="Proteomes" id="UP001524642"/>
    </source>
</evidence>
<dbReference type="Proteomes" id="UP001524642">
    <property type="component" value="Unassembled WGS sequence"/>
</dbReference>
<proteinExistence type="predicted"/>
<reference evidence="1 2" key="1">
    <citation type="submission" date="2022-06" db="EMBL/GenBank/DDBJ databases">
        <title>Roseomonas CN29.</title>
        <authorList>
            <person name="Cheng Y."/>
            <person name="He X."/>
        </authorList>
    </citation>
    <scope>NUCLEOTIDE SEQUENCE [LARGE SCALE GENOMIC DNA]</scope>
    <source>
        <strain evidence="1 2">CN29</strain>
    </source>
</reference>
<keyword evidence="2" id="KW-1185">Reference proteome</keyword>
<gene>
    <name evidence="1" type="ORF">NRP21_11945</name>
</gene>
<sequence>MSDRPVPDAAARLLALLPAIHRMRDAALAEARGTRTGPLHQFVLLLAEVIAAIEENLDQLYDDQFIETCADWVVPYIGDLVGYLPIRPDSSAPVSRTEVANTIRHRRAKGTAVALEGVARDVTGRDAAVVEFRRRMAVTQHLNHRRPGIHNAALRDPTAMADPGGPFDTLAHGAELRGIDRGGRWNLMNVGCFLWPWRIWQLLDAAPGELDARRFTVSPLGCDMPLFNMPLPFSGRLSGPDEVASPLRLRGPAAEARAARSVRIEVGGVVQPFHLCDLSDTGGATPGWANMPSEGVALDPERGRIAFAAPPAGPVRVTHALAWPGLLGGGPYPREEEAAATIRVPAGAPDLTAALGAGPAQGVIEVAGSLRHAAPAAIAVAANRVLEIRAASGSRPVLDLAQPLALEGGEDSELVLDGFLVLGAGLEIPAQRADGQPNGLRRVTIRHCTLVPGLRLNPDGAQASPGAPSVTVEAPLTLALRNSIAGPIHARPHAALRISDSVLDAGIAEAPAIAAATGDGAGPSLWAFNATIRGRVAALALPLASNTLFLGPVSAERLQDGVVRFSFVPPGSRTPRRHACVSPAEGAAWPAPMFRTLRFGAAGYARLLASTDPAILAGADNGGQIGAWNAALDTPAENGLRLRLAEYTPFGLESGVFHVRDA</sequence>
<accession>A0ABT1X3S4</accession>
<protein>
    <recommendedName>
        <fullName evidence="3">Phage tail protein</fullName>
    </recommendedName>
</protein>
<organism evidence="1 2">
    <name type="scientific">Roseomonas populi</name>
    <dbReference type="NCBI Taxonomy" id="3121582"/>
    <lineage>
        <taxon>Bacteria</taxon>
        <taxon>Pseudomonadati</taxon>
        <taxon>Pseudomonadota</taxon>
        <taxon>Alphaproteobacteria</taxon>
        <taxon>Acetobacterales</taxon>
        <taxon>Roseomonadaceae</taxon>
        <taxon>Roseomonas</taxon>
    </lineage>
</organism>
<dbReference type="EMBL" id="JANJOU010000008">
    <property type="protein sequence ID" value="MCR0982762.1"/>
    <property type="molecule type" value="Genomic_DNA"/>
</dbReference>
<name>A0ABT1X3S4_9PROT</name>